<evidence type="ECO:0000313" key="1">
    <source>
        <dbReference type="EMBL" id="ALN57993.1"/>
    </source>
</evidence>
<dbReference type="InterPro" id="IPR026337">
    <property type="entry name" value="AKG_HExxH"/>
</dbReference>
<protein>
    <recommendedName>
        <fullName evidence="3">HEXXH motif domain-containing protein</fullName>
    </recommendedName>
</protein>
<evidence type="ECO:0000313" key="2">
    <source>
        <dbReference type="Proteomes" id="UP000061569"/>
    </source>
</evidence>
<dbReference type="NCBIfam" id="TIGR04267">
    <property type="entry name" value="mod_HExxH"/>
    <property type="match status" value="1"/>
</dbReference>
<gene>
    <name evidence="1" type="ORF">GLE_2645</name>
</gene>
<name>A0A0S2DHK9_LYSEN</name>
<dbReference type="EMBL" id="CP013140">
    <property type="protein sequence ID" value="ALN57993.1"/>
    <property type="molecule type" value="Genomic_DNA"/>
</dbReference>
<dbReference type="Proteomes" id="UP000061569">
    <property type="component" value="Chromosome"/>
</dbReference>
<evidence type="ECO:0008006" key="3">
    <source>
        <dbReference type="Google" id="ProtNLM"/>
    </source>
</evidence>
<dbReference type="PATRIC" id="fig|69.6.peg.2604"/>
<dbReference type="AlphaFoldDB" id="A0A0S2DHK9"/>
<reference evidence="1 2" key="1">
    <citation type="submission" date="2015-11" db="EMBL/GenBank/DDBJ databases">
        <title>Genome sequences of Lysobacter enzymogenes strain C3 and Lysobacter antibioticus ATCC 29479.</title>
        <authorList>
            <person name="Kobayashi D.Y."/>
        </authorList>
    </citation>
    <scope>NUCLEOTIDE SEQUENCE [LARGE SCALE GENOMIC DNA]</scope>
    <source>
        <strain evidence="1 2">C3</strain>
    </source>
</reference>
<dbReference type="KEGG" id="lez:GLE_2645"/>
<proteinExistence type="predicted"/>
<organism evidence="1 2">
    <name type="scientific">Lysobacter enzymogenes</name>
    <dbReference type="NCBI Taxonomy" id="69"/>
    <lineage>
        <taxon>Bacteria</taxon>
        <taxon>Pseudomonadati</taxon>
        <taxon>Pseudomonadota</taxon>
        <taxon>Gammaproteobacteria</taxon>
        <taxon>Lysobacterales</taxon>
        <taxon>Lysobacteraceae</taxon>
        <taxon>Lysobacter</taxon>
    </lineage>
</organism>
<dbReference type="STRING" id="69.GLE_2645"/>
<sequence length="393" mass="42856">MSAPSAQGHAHSPQAQLVAAADRTLAQHPNFGDSQRILAKVYARYRFGTELFAQRLPQAAALLQQVEAMPDADVRRIFFDPLVRLAAEDAFSELESGQLASPHRLEALLPQAIAALPAGLCESHMLQRWGLQSQEQHWMWSIVGSDDPFAAQLQAAFDRIFADNPANRGLLLNPDAGAQKKVQDSIALLSMLLPNSGPAALRHVGAIALLEAQLEGGIVLSAAGGDLTPSTVFVSLDQLGNPWDIAGCLLHEGLHMKLFDAARSVSLAKEPDATIQVPWRNVRWSIVRAIFAYHVYVHLSLFKAAALVADPRCFELYGDPLAYVSRAHAMSVVNNDTAHQYGRSIDRARYLGEMLEGEWSHLLSPGGFELIHWLRSALAPVDEAMFADAREAA</sequence>
<accession>A0A0S2DHK9</accession>